<keyword evidence="2" id="KW-1185">Reference proteome</keyword>
<evidence type="ECO:0000313" key="1">
    <source>
        <dbReference type="EMBL" id="OHX67391.1"/>
    </source>
</evidence>
<accession>A0A1S1Z2C1</accession>
<protein>
    <submittedName>
        <fullName evidence="1">Uncharacterized protein</fullName>
    </submittedName>
</protein>
<dbReference type="STRING" id="915059.NH26_14070"/>
<proteinExistence type="predicted"/>
<comment type="caution">
    <text evidence="1">The sequence shown here is derived from an EMBL/GenBank/DDBJ whole genome shotgun (WGS) entry which is preliminary data.</text>
</comment>
<evidence type="ECO:0000313" key="2">
    <source>
        <dbReference type="Proteomes" id="UP000179797"/>
    </source>
</evidence>
<organism evidence="1 2">
    <name type="scientific">Flammeovirga pacifica</name>
    <dbReference type="NCBI Taxonomy" id="915059"/>
    <lineage>
        <taxon>Bacteria</taxon>
        <taxon>Pseudomonadati</taxon>
        <taxon>Bacteroidota</taxon>
        <taxon>Cytophagia</taxon>
        <taxon>Cytophagales</taxon>
        <taxon>Flammeovirgaceae</taxon>
        <taxon>Flammeovirga</taxon>
    </lineage>
</organism>
<reference evidence="1 2" key="1">
    <citation type="journal article" date="2012" name="Int. J. Syst. Evol. Microbiol.">
        <title>Flammeovirga pacifica sp. nov., isolated from deep-sea sediment.</title>
        <authorList>
            <person name="Xu H."/>
            <person name="Fu Y."/>
            <person name="Yang N."/>
            <person name="Ding Z."/>
            <person name="Lai Q."/>
            <person name="Zeng R."/>
        </authorList>
    </citation>
    <scope>NUCLEOTIDE SEQUENCE [LARGE SCALE GENOMIC DNA]</scope>
    <source>
        <strain evidence="2">DSM 24597 / LMG 26175 / WPAGA1</strain>
    </source>
</reference>
<name>A0A1S1Z2C1_FLAPC</name>
<dbReference type="AlphaFoldDB" id="A0A1S1Z2C1"/>
<dbReference type="RefSeq" id="WP_044229036.1">
    <property type="nucleotide sequence ID" value="NZ_JRYR02000001.1"/>
</dbReference>
<gene>
    <name evidence="1" type="ORF">NH26_14070</name>
</gene>
<sequence length="109" mass="12425">MTKSRSINKTVQEAADHFNTSVQQIVNTCIRANMIFISYPGEDVNKITLEPTDIGTLHNNWVIGTTEDCFERFVITPGGMEVLHVELLKYEKFYDESYEKFISGLSEGE</sequence>
<dbReference type="Proteomes" id="UP000179797">
    <property type="component" value="Unassembled WGS sequence"/>
</dbReference>
<dbReference type="EMBL" id="JRYR02000001">
    <property type="protein sequence ID" value="OHX67391.1"/>
    <property type="molecule type" value="Genomic_DNA"/>
</dbReference>